<dbReference type="OrthoDB" id="412109at2759"/>
<proteinExistence type="predicted"/>
<dbReference type="Proteomes" id="UP000054538">
    <property type="component" value="Unassembled WGS sequence"/>
</dbReference>
<evidence type="ECO:0000313" key="2">
    <source>
        <dbReference type="Proteomes" id="UP000054538"/>
    </source>
</evidence>
<organism evidence="1 2">
    <name type="scientific">Paxillus rubicundulus Ve08.2h10</name>
    <dbReference type="NCBI Taxonomy" id="930991"/>
    <lineage>
        <taxon>Eukaryota</taxon>
        <taxon>Fungi</taxon>
        <taxon>Dikarya</taxon>
        <taxon>Basidiomycota</taxon>
        <taxon>Agaricomycotina</taxon>
        <taxon>Agaricomycetes</taxon>
        <taxon>Agaricomycetidae</taxon>
        <taxon>Boletales</taxon>
        <taxon>Paxilineae</taxon>
        <taxon>Paxillaceae</taxon>
        <taxon>Paxillus</taxon>
    </lineage>
</organism>
<accession>A0A0D0DU09</accession>
<reference evidence="1 2" key="1">
    <citation type="submission" date="2014-04" db="EMBL/GenBank/DDBJ databases">
        <authorList>
            <consortium name="DOE Joint Genome Institute"/>
            <person name="Kuo A."/>
            <person name="Kohler A."/>
            <person name="Jargeat P."/>
            <person name="Nagy L.G."/>
            <person name="Floudas D."/>
            <person name="Copeland A."/>
            <person name="Barry K.W."/>
            <person name="Cichocki N."/>
            <person name="Veneault-Fourrey C."/>
            <person name="LaButti K."/>
            <person name="Lindquist E.A."/>
            <person name="Lipzen A."/>
            <person name="Lundell T."/>
            <person name="Morin E."/>
            <person name="Murat C."/>
            <person name="Sun H."/>
            <person name="Tunlid A."/>
            <person name="Henrissat B."/>
            <person name="Grigoriev I.V."/>
            <person name="Hibbett D.S."/>
            <person name="Martin F."/>
            <person name="Nordberg H.P."/>
            <person name="Cantor M.N."/>
            <person name="Hua S.X."/>
        </authorList>
    </citation>
    <scope>NUCLEOTIDE SEQUENCE [LARGE SCALE GENOMIC DNA]</scope>
    <source>
        <strain evidence="1 2">Ve08.2h10</strain>
    </source>
</reference>
<dbReference type="HOGENOM" id="CLU_074404_2_0_1"/>
<reference evidence="2" key="2">
    <citation type="submission" date="2015-01" db="EMBL/GenBank/DDBJ databases">
        <title>Evolutionary Origins and Diversification of the Mycorrhizal Mutualists.</title>
        <authorList>
            <consortium name="DOE Joint Genome Institute"/>
            <consortium name="Mycorrhizal Genomics Consortium"/>
            <person name="Kohler A."/>
            <person name="Kuo A."/>
            <person name="Nagy L.G."/>
            <person name="Floudas D."/>
            <person name="Copeland A."/>
            <person name="Barry K.W."/>
            <person name="Cichocki N."/>
            <person name="Veneault-Fourrey C."/>
            <person name="LaButti K."/>
            <person name="Lindquist E.A."/>
            <person name="Lipzen A."/>
            <person name="Lundell T."/>
            <person name="Morin E."/>
            <person name="Murat C."/>
            <person name="Riley R."/>
            <person name="Ohm R."/>
            <person name="Sun H."/>
            <person name="Tunlid A."/>
            <person name="Henrissat B."/>
            <person name="Grigoriev I.V."/>
            <person name="Hibbett D.S."/>
            <person name="Martin F."/>
        </authorList>
    </citation>
    <scope>NUCLEOTIDE SEQUENCE [LARGE SCALE GENOMIC DNA]</scope>
    <source>
        <strain evidence="2">Ve08.2h10</strain>
    </source>
</reference>
<dbReference type="InParanoid" id="A0A0D0DU09"/>
<protein>
    <submittedName>
        <fullName evidence="1">Uncharacterized protein</fullName>
    </submittedName>
</protein>
<dbReference type="AlphaFoldDB" id="A0A0D0DU09"/>
<dbReference type="STRING" id="930991.A0A0D0DU09"/>
<name>A0A0D0DU09_9AGAM</name>
<sequence>MSREEVAKLLEAHRNQWDKLQTQSETLGPLIWEDFPWPMFKRPKGPDDLTAPGIIAYMLSPIHPQDRGTKERIKDSIKKWHPDRFQLHLQKVKADEWEKVNEGGGSVTRILTDLLRAQDTL</sequence>
<gene>
    <name evidence="1" type="ORF">PAXRUDRAFT_135974</name>
</gene>
<keyword evidence="2" id="KW-1185">Reference proteome</keyword>
<evidence type="ECO:0000313" key="1">
    <source>
        <dbReference type="EMBL" id="KIK97603.1"/>
    </source>
</evidence>
<dbReference type="EMBL" id="KN824928">
    <property type="protein sequence ID" value="KIK97603.1"/>
    <property type="molecule type" value="Genomic_DNA"/>
</dbReference>